<feature type="domain" description="Methyltransferase" evidence="1">
    <location>
        <begin position="60"/>
        <end position="161"/>
    </location>
</feature>
<dbReference type="AlphaFoldDB" id="A0A4U5NIB3"/>
<dbReference type="Pfam" id="PF13649">
    <property type="entry name" value="Methyltransf_25"/>
    <property type="match status" value="1"/>
</dbReference>
<comment type="caution">
    <text evidence="2">The sequence shown here is derived from an EMBL/GenBank/DDBJ whole genome shotgun (WGS) entry which is preliminary data.</text>
</comment>
<name>A0A4U5NIB3_STECR</name>
<dbReference type="STRING" id="34508.A0A4U5NIB3"/>
<dbReference type="Proteomes" id="UP000298663">
    <property type="component" value="Unassembled WGS sequence"/>
</dbReference>
<evidence type="ECO:0000259" key="1">
    <source>
        <dbReference type="Pfam" id="PF13649"/>
    </source>
</evidence>
<reference evidence="2 3" key="1">
    <citation type="journal article" date="2015" name="Genome Biol.">
        <title>Comparative genomics of Steinernema reveals deeply conserved gene regulatory networks.</title>
        <authorList>
            <person name="Dillman A.R."/>
            <person name="Macchietto M."/>
            <person name="Porter C.F."/>
            <person name="Rogers A."/>
            <person name="Williams B."/>
            <person name="Antoshechkin I."/>
            <person name="Lee M.M."/>
            <person name="Goodwin Z."/>
            <person name="Lu X."/>
            <person name="Lewis E.E."/>
            <person name="Goodrich-Blair H."/>
            <person name="Stock S.P."/>
            <person name="Adams B.J."/>
            <person name="Sternberg P.W."/>
            <person name="Mortazavi A."/>
        </authorList>
    </citation>
    <scope>NUCLEOTIDE SEQUENCE [LARGE SCALE GENOMIC DNA]</scope>
    <source>
        <strain evidence="2 3">ALL</strain>
    </source>
</reference>
<dbReference type="InterPro" id="IPR041698">
    <property type="entry name" value="Methyltransf_25"/>
</dbReference>
<accession>A0A4U5NIB3</accession>
<evidence type="ECO:0000313" key="3">
    <source>
        <dbReference type="Proteomes" id="UP000298663"/>
    </source>
</evidence>
<sequence>MAAWFARNFLKLALKDVARQYEFPVKSGSGAVLTRMWARQSRPLEEAAVEKLDFGQDDNVLEIGYGRGDGIAAAYNRIAQGKGVVFGVERSDYMQDVVRNRFALEIAEDERIHLDRALDLSHLPYPSDFFAGAFHVNAFYFWRQDRMHDILWEMARILKPGAQLVCAVDPQHLQKMLKWATLTESQCNVLRYIEHLEPAGFENIKVEYHPMEGRDIQLITAEKSSRGQTDDPEEKMKTLEQDIKKFMLEELIRQKARPGMMKEAKAEKTEEPS</sequence>
<evidence type="ECO:0000313" key="2">
    <source>
        <dbReference type="EMBL" id="TKR82586.1"/>
    </source>
</evidence>
<keyword evidence="3" id="KW-1185">Reference proteome</keyword>
<protein>
    <recommendedName>
        <fullName evidence="1">Methyltransferase domain-containing protein</fullName>
    </recommendedName>
</protein>
<proteinExistence type="predicted"/>
<reference evidence="2 3" key="2">
    <citation type="journal article" date="2019" name="G3 (Bethesda)">
        <title>Hybrid Assembly of the Genome of the Entomopathogenic Nematode Steinernema carpocapsae Identifies the X-Chromosome.</title>
        <authorList>
            <person name="Serra L."/>
            <person name="Macchietto M."/>
            <person name="Macias-Munoz A."/>
            <person name="McGill C.J."/>
            <person name="Rodriguez I.M."/>
            <person name="Rodriguez B."/>
            <person name="Murad R."/>
            <person name="Mortazavi A."/>
        </authorList>
    </citation>
    <scope>NUCLEOTIDE SEQUENCE [LARGE SCALE GENOMIC DNA]</scope>
    <source>
        <strain evidence="2 3">ALL</strain>
    </source>
</reference>
<dbReference type="OrthoDB" id="10250730at2759"/>
<dbReference type="SUPFAM" id="SSF53335">
    <property type="entry name" value="S-adenosyl-L-methionine-dependent methyltransferases"/>
    <property type="match status" value="1"/>
</dbReference>
<gene>
    <name evidence="2" type="ORF">L596_016283</name>
</gene>
<dbReference type="Gene3D" id="3.40.50.150">
    <property type="entry name" value="Vaccinia Virus protein VP39"/>
    <property type="match status" value="1"/>
</dbReference>
<organism evidence="2 3">
    <name type="scientific">Steinernema carpocapsae</name>
    <name type="common">Entomopathogenic nematode</name>
    <dbReference type="NCBI Taxonomy" id="34508"/>
    <lineage>
        <taxon>Eukaryota</taxon>
        <taxon>Metazoa</taxon>
        <taxon>Ecdysozoa</taxon>
        <taxon>Nematoda</taxon>
        <taxon>Chromadorea</taxon>
        <taxon>Rhabditida</taxon>
        <taxon>Tylenchina</taxon>
        <taxon>Panagrolaimomorpha</taxon>
        <taxon>Strongyloidoidea</taxon>
        <taxon>Steinernematidae</taxon>
        <taxon>Steinernema</taxon>
    </lineage>
</organism>
<dbReference type="CDD" id="cd02440">
    <property type="entry name" value="AdoMet_MTases"/>
    <property type="match status" value="1"/>
</dbReference>
<dbReference type="InterPro" id="IPR029063">
    <property type="entry name" value="SAM-dependent_MTases_sf"/>
</dbReference>
<dbReference type="EMBL" id="AZBU02000004">
    <property type="protein sequence ID" value="TKR82586.1"/>
    <property type="molecule type" value="Genomic_DNA"/>
</dbReference>